<evidence type="ECO:0000313" key="3">
    <source>
        <dbReference type="Proteomes" id="UP001066276"/>
    </source>
</evidence>
<dbReference type="EMBL" id="JANPWB010000014">
    <property type="protein sequence ID" value="KAJ1100346.1"/>
    <property type="molecule type" value="Genomic_DNA"/>
</dbReference>
<dbReference type="PANTHER" id="PTHR33198">
    <property type="entry name" value="ANK_REP_REGION DOMAIN-CONTAINING PROTEIN-RELATED"/>
    <property type="match status" value="1"/>
</dbReference>
<dbReference type="PANTHER" id="PTHR33198:SF20">
    <property type="entry name" value="RETROTRANSPOSON GAG DOMAIN-CONTAINING PROTEIN"/>
    <property type="match status" value="1"/>
</dbReference>
<sequence>MASIQALEPFTITGAPPTQAARWKAWIERLETYFEALDVKDEWNRPLLLHLGGADIHKVSKSAVKATPHTYSTLKDAVSVHCEPYANPNYEHFLLRQAHQKVEESIDVFYTRPKELASTCTLPDEEDEIRAQSIQGCASSKLCERILQEPNMRMREILRLGHSQELSEAGAVHMEQAAPVQEESEPVNAVVTSSSKNKTTHSGARQKDRLCRWCGGSLSHPSGCPAQGKTYSACGKIDHFTKVCWSTPKTQPTLK</sequence>
<dbReference type="Proteomes" id="UP001066276">
    <property type="component" value="Chromosome 10"/>
</dbReference>
<proteinExistence type="predicted"/>
<feature type="region of interest" description="Disordered" evidence="1">
    <location>
        <begin position="178"/>
        <end position="204"/>
    </location>
</feature>
<comment type="caution">
    <text evidence="2">The sequence shown here is derived from an EMBL/GenBank/DDBJ whole genome shotgun (WGS) entry which is preliminary data.</text>
</comment>
<evidence type="ECO:0000256" key="1">
    <source>
        <dbReference type="SAM" id="MobiDB-lite"/>
    </source>
</evidence>
<gene>
    <name evidence="2" type="ORF">NDU88_005432</name>
</gene>
<evidence type="ECO:0008006" key="4">
    <source>
        <dbReference type="Google" id="ProtNLM"/>
    </source>
</evidence>
<feature type="compositionally biased region" description="Polar residues" evidence="1">
    <location>
        <begin position="190"/>
        <end position="203"/>
    </location>
</feature>
<protein>
    <recommendedName>
        <fullName evidence="4">Gag protein</fullName>
    </recommendedName>
</protein>
<reference evidence="2" key="1">
    <citation type="journal article" date="2022" name="bioRxiv">
        <title>Sequencing and chromosome-scale assembly of the giantPleurodeles waltlgenome.</title>
        <authorList>
            <person name="Brown T."/>
            <person name="Elewa A."/>
            <person name="Iarovenko S."/>
            <person name="Subramanian E."/>
            <person name="Araus A.J."/>
            <person name="Petzold A."/>
            <person name="Susuki M."/>
            <person name="Suzuki K.-i.T."/>
            <person name="Hayashi T."/>
            <person name="Toyoda A."/>
            <person name="Oliveira C."/>
            <person name="Osipova E."/>
            <person name="Leigh N.D."/>
            <person name="Simon A."/>
            <person name="Yun M.H."/>
        </authorList>
    </citation>
    <scope>NUCLEOTIDE SEQUENCE</scope>
    <source>
        <strain evidence="2">20211129_DDA</strain>
        <tissue evidence="2">Liver</tissue>
    </source>
</reference>
<name>A0AAV7MAI2_PLEWA</name>
<accession>A0AAV7MAI2</accession>
<organism evidence="2 3">
    <name type="scientific">Pleurodeles waltl</name>
    <name type="common">Iberian ribbed newt</name>
    <dbReference type="NCBI Taxonomy" id="8319"/>
    <lineage>
        <taxon>Eukaryota</taxon>
        <taxon>Metazoa</taxon>
        <taxon>Chordata</taxon>
        <taxon>Craniata</taxon>
        <taxon>Vertebrata</taxon>
        <taxon>Euteleostomi</taxon>
        <taxon>Amphibia</taxon>
        <taxon>Batrachia</taxon>
        <taxon>Caudata</taxon>
        <taxon>Salamandroidea</taxon>
        <taxon>Salamandridae</taxon>
        <taxon>Pleurodelinae</taxon>
        <taxon>Pleurodeles</taxon>
    </lineage>
</organism>
<keyword evidence="3" id="KW-1185">Reference proteome</keyword>
<dbReference type="AlphaFoldDB" id="A0AAV7MAI2"/>
<evidence type="ECO:0000313" key="2">
    <source>
        <dbReference type="EMBL" id="KAJ1100346.1"/>
    </source>
</evidence>